<dbReference type="PROSITE" id="PS00211">
    <property type="entry name" value="ABC_TRANSPORTER_1"/>
    <property type="match status" value="1"/>
</dbReference>
<dbReference type="PROSITE" id="PS50893">
    <property type="entry name" value="ABC_TRANSPORTER_2"/>
    <property type="match status" value="1"/>
</dbReference>
<dbReference type="InterPro" id="IPR017871">
    <property type="entry name" value="ABC_transporter-like_CS"/>
</dbReference>
<dbReference type="Pfam" id="PF08352">
    <property type="entry name" value="oligo_HPY"/>
    <property type="match status" value="1"/>
</dbReference>
<dbReference type="CDD" id="cd03257">
    <property type="entry name" value="ABC_NikE_OppD_transporters"/>
    <property type="match status" value="1"/>
</dbReference>
<dbReference type="PANTHER" id="PTHR43776">
    <property type="entry name" value="TRANSPORT ATP-BINDING PROTEIN"/>
    <property type="match status" value="1"/>
</dbReference>
<evidence type="ECO:0000256" key="2">
    <source>
        <dbReference type="ARBA" id="ARBA00022448"/>
    </source>
</evidence>
<keyword evidence="3" id="KW-0547">Nucleotide-binding</keyword>
<dbReference type="InterPro" id="IPR003439">
    <property type="entry name" value="ABC_transporter-like_ATP-bd"/>
</dbReference>
<evidence type="ECO:0000256" key="3">
    <source>
        <dbReference type="ARBA" id="ARBA00022741"/>
    </source>
</evidence>
<feature type="domain" description="ABC transporter" evidence="6">
    <location>
        <begin position="25"/>
        <end position="280"/>
    </location>
</feature>
<comment type="caution">
    <text evidence="7">The sequence shown here is derived from an EMBL/GenBank/DDBJ whole genome shotgun (WGS) entry which is preliminary data.</text>
</comment>
<organism evidence="7">
    <name type="scientific">Caldilineaceae bacterium SB0662_bin_9</name>
    <dbReference type="NCBI Taxonomy" id="2605258"/>
    <lineage>
        <taxon>Bacteria</taxon>
        <taxon>Bacillati</taxon>
        <taxon>Chloroflexota</taxon>
        <taxon>Caldilineae</taxon>
        <taxon>Caldilineales</taxon>
        <taxon>Caldilineaceae</taxon>
    </lineage>
</organism>
<dbReference type="GO" id="GO:0055085">
    <property type="term" value="P:transmembrane transport"/>
    <property type="evidence" value="ECO:0007669"/>
    <property type="project" value="UniProtKB-ARBA"/>
</dbReference>
<feature type="region of interest" description="Disordered" evidence="5">
    <location>
        <begin position="1"/>
        <end position="20"/>
    </location>
</feature>
<evidence type="ECO:0000313" key="7">
    <source>
        <dbReference type="EMBL" id="MYD90419.1"/>
    </source>
</evidence>
<keyword evidence="4 7" id="KW-0067">ATP-binding</keyword>
<reference evidence="7" key="1">
    <citation type="submission" date="2019-09" db="EMBL/GenBank/DDBJ databases">
        <title>Characterisation of the sponge microbiome using genome-centric metagenomics.</title>
        <authorList>
            <person name="Engelberts J.P."/>
            <person name="Robbins S.J."/>
            <person name="De Goeij J.M."/>
            <person name="Aranda M."/>
            <person name="Bell S.C."/>
            <person name="Webster N.S."/>
        </authorList>
    </citation>
    <scope>NUCLEOTIDE SEQUENCE</scope>
    <source>
        <strain evidence="7">SB0662_bin_9</strain>
    </source>
</reference>
<evidence type="ECO:0000256" key="4">
    <source>
        <dbReference type="ARBA" id="ARBA00022840"/>
    </source>
</evidence>
<dbReference type="GO" id="GO:0005524">
    <property type="term" value="F:ATP binding"/>
    <property type="evidence" value="ECO:0007669"/>
    <property type="project" value="UniProtKB-KW"/>
</dbReference>
<sequence length="357" mass="39588">MDSHDLSELDPRQESGRSGPEEDLLKVVDLCKHFPIQAGFWRRIVGHVRAVDGVSFALHRGETFGLVGESGCGKTTTGRSILRAIEPTSGQILFNDQELGWVDVATLDEGDLRVFRRHTQMVFQDPYSSLNPRMTLLELIGEPLLNNGIRDAAARTERVAELLSLVGLRPEYIRRYPHAFSGGQRQRVGIARALALNPQFVVCDEPVSALDVSIQAQTLNLLQDLQEAFGLTYLFVAHQLNVVAHICDRVGVMYVGKLVEVADTETLYSSPLHPYTEALLGAVPHPDPDYRGHRTLLAGEIANPASPPSGCYFHPRCPYAVDECSREEPELRELQPGHFVKCHLAEELQLVGVDLEV</sequence>
<protein>
    <submittedName>
        <fullName evidence="7">ATP-binding cassette domain-containing protein</fullName>
    </submittedName>
</protein>
<dbReference type="FunFam" id="3.40.50.300:FF:000016">
    <property type="entry name" value="Oligopeptide ABC transporter ATP-binding component"/>
    <property type="match status" value="1"/>
</dbReference>
<keyword evidence="2" id="KW-0813">Transport</keyword>
<name>A0A6B1DRU9_9CHLR</name>
<dbReference type="SMART" id="SM00382">
    <property type="entry name" value="AAA"/>
    <property type="match status" value="1"/>
</dbReference>
<dbReference type="PANTHER" id="PTHR43776:SF7">
    <property type="entry name" value="D,D-DIPEPTIDE TRANSPORT ATP-BINDING PROTEIN DDPF-RELATED"/>
    <property type="match status" value="1"/>
</dbReference>
<evidence type="ECO:0000256" key="5">
    <source>
        <dbReference type="SAM" id="MobiDB-lite"/>
    </source>
</evidence>
<proteinExistence type="inferred from homology"/>
<dbReference type="InterPro" id="IPR027417">
    <property type="entry name" value="P-loop_NTPase"/>
</dbReference>
<dbReference type="Pfam" id="PF00005">
    <property type="entry name" value="ABC_tran"/>
    <property type="match status" value="1"/>
</dbReference>
<accession>A0A6B1DRU9</accession>
<dbReference type="NCBIfam" id="TIGR01727">
    <property type="entry name" value="oligo_HPY"/>
    <property type="match status" value="1"/>
</dbReference>
<dbReference type="InterPro" id="IPR003593">
    <property type="entry name" value="AAA+_ATPase"/>
</dbReference>
<dbReference type="GO" id="GO:0015833">
    <property type="term" value="P:peptide transport"/>
    <property type="evidence" value="ECO:0007669"/>
    <property type="project" value="InterPro"/>
</dbReference>
<dbReference type="SUPFAM" id="SSF52540">
    <property type="entry name" value="P-loop containing nucleoside triphosphate hydrolases"/>
    <property type="match status" value="1"/>
</dbReference>
<dbReference type="Gene3D" id="3.40.50.300">
    <property type="entry name" value="P-loop containing nucleotide triphosphate hydrolases"/>
    <property type="match status" value="1"/>
</dbReference>
<dbReference type="InterPro" id="IPR050319">
    <property type="entry name" value="ABC_transp_ATP-bind"/>
</dbReference>
<dbReference type="EMBL" id="VXPY01000061">
    <property type="protein sequence ID" value="MYD90419.1"/>
    <property type="molecule type" value="Genomic_DNA"/>
</dbReference>
<dbReference type="AlphaFoldDB" id="A0A6B1DRU9"/>
<evidence type="ECO:0000256" key="1">
    <source>
        <dbReference type="ARBA" id="ARBA00005417"/>
    </source>
</evidence>
<evidence type="ECO:0000259" key="6">
    <source>
        <dbReference type="PROSITE" id="PS50893"/>
    </source>
</evidence>
<comment type="similarity">
    <text evidence="1">Belongs to the ABC transporter superfamily.</text>
</comment>
<dbReference type="GO" id="GO:0016887">
    <property type="term" value="F:ATP hydrolysis activity"/>
    <property type="evidence" value="ECO:0007669"/>
    <property type="project" value="InterPro"/>
</dbReference>
<dbReference type="InterPro" id="IPR013563">
    <property type="entry name" value="Oligopep_ABC_C"/>
</dbReference>
<gene>
    <name evidence="7" type="ORF">F4Y08_08825</name>
</gene>